<comment type="caution">
    <text evidence="1">The sequence shown here is derived from an EMBL/GenBank/DDBJ whole genome shotgun (WGS) entry which is preliminary data.</text>
</comment>
<proteinExistence type="predicted"/>
<evidence type="ECO:0000313" key="2">
    <source>
        <dbReference type="Proteomes" id="UP000037136"/>
    </source>
</evidence>
<evidence type="ECO:0000313" key="1">
    <source>
        <dbReference type="EMBL" id="PFH61894.1"/>
    </source>
</evidence>
<organism evidence="1 2">
    <name type="scientific">Ophiocordyceps unilateralis</name>
    <name type="common">Zombie-ant fungus</name>
    <name type="synonym">Torrubia unilateralis</name>
    <dbReference type="NCBI Taxonomy" id="268505"/>
    <lineage>
        <taxon>Eukaryota</taxon>
        <taxon>Fungi</taxon>
        <taxon>Dikarya</taxon>
        <taxon>Ascomycota</taxon>
        <taxon>Pezizomycotina</taxon>
        <taxon>Sordariomycetes</taxon>
        <taxon>Hypocreomycetidae</taxon>
        <taxon>Hypocreales</taxon>
        <taxon>Ophiocordycipitaceae</taxon>
        <taxon>Ophiocordyceps</taxon>
    </lineage>
</organism>
<keyword evidence="2" id="KW-1185">Reference proteome</keyword>
<reference evidence="1 2" key="1">
    <citation type="journal article" date="2015" name="BMC Genomics">
        <title>Gene expression during zombie ant biting behavior reflects the complexity underlying fungal parasitic behavioral manipulation.</title>
        <authorList>
            <person name="de Bekker C."/>
            <person name="Ohm R.A."/>
            <person name="Loreto R.G."/>
            <person name="Sebastian A."/>
            <person name="Albert I."/>
            <person name="Merrow M."/>
            <person name="Brachmann A."/>
            <person name="Hughes D.P."/>
        </authorList>
    </citation>
    <scope>NUCLEOTIDE SEQUENCE [LARGE SCALE GENOMIC DNA]</scope>
    <source>
        <strain evidence="1 2">SC16a</strain>
    </source>
</reference>
<sequence length="215" mass="23950">MPRLRMQATFMSISGEPSTRLLFRFHRAHVHRRFQAVIFNNLLGCPPVYLSALRTRFLEYMQWIGASWWCYEIRLGDPSPATITWASTNRLCTHSIGASIAVMPREWPTYLSGSHGHLLPGFPDRVPSSEQVFVTLHLARESALESATLVPRPSEETVERKRRSLALMHRHAGLRNTTSSKAASPCRAGLSGNGIGETPAYTLIIDGDLAGHKSS</sequence>
<reference evidence="1 2" key="2">
    <citation type="journal article" date="2017" name="Sci. Rep.">
        <title>Ant-infecting Ophiocordyceps genomes reveal a high diversity of potential behavioral manipulation genes and a possible major role for enterotoxins.</title>
        <authorList>
            <person name="de Bekker C."/>
            <person name="Ohm R.A."/>
            <person name="Evans H.C."/>
            <person name="Brachmann A."/>
            <person name="Hughes D.P."/>
        </authorList>
    </citation>
    <scope>NUCLEOTIDE SEQUENCE [LARGE SCALE GENOMIC DNA]</scope>
    <source>
        <strain evidence="1 2">SC16a</strain>
    </source>
</reference>
<accession>A0A2A9PKZ9</accession>
<dbReference type="EMBL" id="LAZP02000050">
    <property type="protein sequence ID" value="PFH61894.1"/>
    <property type="molecule type" value="Genomic_DNA"/>
</dbReference>
<dbReference type="Proteomes" id="UP000037136">
    <property type="component" value="Unassembled WGS sequence"/>
</dbReference>
<name>A0A2A9PKZ9_OPHUN</name>
<dbReference type="AlphaFoldDB" id="A0A2A9PKZ9"/>
<gene>
    <name evidence="1" type="ORF">XA68_15910</name>
</gene>
<protein>
    <submittedName>
        <fullName evidence="1">Uncharacterized protein</fullName>
    </submittedName>
</protein>